<keyword evidence="5 7" id="KW-1133">Transmembrane helix</keyword>
<keyword evidence="6 7" id="KW-0472">Membrane</keyword>
<protein>
    <submittedName>
        <fullName evidence="8">Putative sulfate exporter family transporter</fullName>
    </submittedName>
</protein>
<feature type="transmembrane region" description="Helical" evidence="7">
    <location>
        <begin position="47"/>
        <end position="65"/>
    </location>
</feature>
<feature type="transmembrane region" description="Helical" evidence="7">
    <location>
        <begin position="230"/>
        <end position="248"/>
    </location>
</feature>
<evidence type="ECO:0000256" key="6">
    <source>
        <dbReference type="ARBA" id="ARBA00023136"/>
    </source>
</evidence>
<evidence type="ECO:0000313" key="8">
    <source>
        <dbReference type="EMBL" id="MQY48902.1"/>
    </source>
</evidence>
<dbReference type="GO" id="GO:0005886">
    <property type="term" value="C:plasma membrane"/>
    <property type="evidence" value="ECO:0007669"/>
    <property type="project" value="UniProtKB-SubCell"/>
</dbReference>
<keyword evidence="3" id="KW-1003">Cell membrane</keyword>
<name>A0A6A8ACN1_9HYPH</name>
<feature type="transmembrane region" description="Helical" evidence="7">
    <location>
        <begin position="197"/>
        <end position="218"/>
    </location>
</feature>
<evidence type="ECO:0000256" key="7">
    <source>
        <dbReference type="SAM" id="Phobius"/>
    </source>
</evidence>
<sequence>MALATHTDHSNSHTFTRLLPGMMATLAVTAAAIILETLEMHVLQGRWIESLVLAILIGMAVRSCFDLPASLEPGIQFCAKTVLEVAVVLLGASISLSAIEDAGLTLVVAIMVIVALSLIGSYAIGRLAGLPPRIATLVACGNSICGNSAIAAAAPVIHAKADEIASSIAFTAVLGVALVLALPLFQVPLSLGSADYGVFAGLTVYAVPQVLAATAPAGLISVQTGTLVKLIRVLMLGPVIATLSILHGRNTGGKLCWSKMVPWFIIGFAALMALRSAEMVPQAALAPISAASGLLTIVSMAALGLSVDIRSVRQSGIRVIGAATLSLAFLSGLALIFLKVFAAH</sequence>
<feature type="transmembrane region" description="Helical" evidence="7">
    <location>
        <begin position="18"/>
        <end position="35"/>
    </location>
</feature>
<dbReference type="InterPro" id="IPR018383">
    <property type="entry name" value="UPF0324_pro"/>
</dbReference>
<accession>A0A6A8ACN1</accession>
<feature type="transmembrane region" description="Helical" evidence="7">
    <location>
        <begin position="260"/>
        <end position="277"/>
    </location>
</feature>
<comment type="subcellular location">
    <subcellularLocation>
        <location evidence="1">Cell membrane</location>
        <topology evidence="1">Multi-pass membrane protein</topology>
    </subcellularLocation>
</comment>
<feature type="transmembrane region" description="Helical" evidence="7">
    <location>
        <begin position="77"/>
        <end position="96"/>
    </location>
</feature>
<feature type="transmembrane region" description="Helical" evidence="7">
    <location>
        <begin position="283"/>
        <end position="307"/>
    </location>
</feature>
<evidence type="ECO:0000256" key="5">
    <source>
        <dbReference type="ARBA" id="ARBA00022989"/>
    </source>
</evidence>
<dbReference type="PANTHER" id="PTHR30106">
    <property type="entry name" value="INNER MEMBRANE PROTEIN YEIH-RELATED"/>
    <property type="match status" value="1"/>
</dbReference>
<keyword evidence="9" id="KW-1185">Reference proteome</keyword>
<dbReference type="RefSeq" id="WP_153358122.1">
    <property type="nucleotide sequence ID" value="NZ_JAYKOO010000004.1"/>
</dbReference>
<evidence type="ECO:0000313" key="9">
    <source>
        <dbReference type="Proteomes" id="UP000435138"/>
    </source>
</evidence>
<comment type="similarity">
    <text evidence="2">Belongs to the UPF0324 family.</text>
</comment>
<evidence type="ECO:0000256" key="3">
    <source>
        <dbReference type="ARBA" id="ARBA00022475"/>
    </source>
</evidence>
<feature type="transmembrane region" description="Helical" evidence="7">
    <location>
        <begin position="164"/>
        <end position="185"/>
    </location>
</feature>
<evidence type="ECO:0000256" key="1">
    <source>
        <dbReference type="ARBA" id="ARBA00004651"/>
    </source>
</evidence>
<organism evidence="8 9">
    <name type="scientific">Endobacterium cereale</name>
    <dbReference type="NCBI Taxonomy" id="2663029"/>
    <lineage>
        <taxon>Bacteria</taxon>
        <taxon>Pseudomonadati</taxon>
        <taxon>Pseudomonadota</taxon>
        <taxon>Alphaproteobacteria</taxon>
        <taxon>Hyphomicrobiales</taxon>
        <taxon>Rhizobiaceae</taxon>
        <taxon>Endobacterium</taxon>
    </lineage>
</organism>
<gene>
    <name evidence="8" type="ORF">GAO09_22975</name>
</gene>
<dbReference type="Proteomes" id="UP000435138">
    <property type="component" value="Unassembled WGS sequence"/>
</dbReference>
<feature type="transmembrane region" description="Helical" evidence="7">
    <location>
        <begin position="319"/>
        <end position="342"/>
    </location>
</feature>
<evidence type="ECO:0000256" key="2">
    <source>
        <dbReference type="ARBA" id="ARBA00007977"/>
    </source>
</evidence>
<dbReference type="Pfam" id="PF03601">
    <property type="entry name" value="Cons_hypoth698"/>
    <property type="match status" value="1"/>
</dbReference>
<dbReference type="AlphaFoldDB" id="A0A6A8ACN1"/>
<comment type="caution">
    <text evidence="8">The sequence shown here is derived from an EMBL/GenBank/DDBJ whole genome shotgun (WGS) entry which is preliminary data.</text>
</comment>
<feature type="transmembrane region" description="Helical" evidence="7">
    <location>
        <begin position="102"/>
        <end position="124"/>
    </location>
</feature>
<reference evidence="8 9" key="1">
    <citation type="submission" date="2019-11" db="EMBL/GenBank/DDBJ databases">
        <title>Genome analysis of Rhizobacterium cereale a novel genus and species isolated from maize roots in North Spain.</title>
        <authorList>
            <person name="Menendez E."/>
            <person name="Flores-Felix J.D."/>
            <person name="Ramirez-Bahena M.-H."/>
            <person name="Igual J.M."/>
            <person name="Garcia-Fraile P."/>
            <person name="Peix A."/>
            <person name="Velazquez E."/>
        </authorList>
    </citation>
    <scope>NUCLEOTIDE SEQUENCE [LARGE SCALE GENOMIC DNA]</scope>
    <source>
        <strain evidence="8 9">RZME27</strain>
    </source>
</reference>
<keyword evidence="4 7" id="KW-0812">Transmembrane</keyword>
<dbReference type="EMBL" id="WIXI01000049">
    <property type="protein sequence ID" value="MQY48902.1"/>
    <property type="molecule type" value="Genomic_DNA"/>
</dbReference>
<dbReference type="PANTHER" id="PTHR30106:SF2">
    <property type="entry name" value="UPF0324 INNER MEMBRANE PROTEIN YEIH"/>
    <property type="match status" value="1"/>
</dbReference>
<proteinExistence type="inferred from homology"/>
<feature type="transmembrane region" description="Helical" evidence="7">
    <location>
        <begin position="136"/>
        <end position="158"/>
    </location>
</feature>
<evidence type="ECO:0000256" key="4">
    <source>
        <dbReference type="ARBA" id="ARBA00022692"/>
    </source>
</evidence>